<dbReference type="PANTHER" id="PTHR34138">
    <property type="entry name" value="CELL SHAPE-DETERMINING PROTEIN MREC"/>
    <property type="match status" value="1"/>
</dbReference>
<keyword evidence="7" id="KW-0472">Membrane</keyword>
<dbReference type="InterPro" id="IPR007221">
    <property type="entry name" value="MreC"/>
</dbReference>
<evidence type="ECO:0000256" key="3">
    <source>
        <dbReference type="ARBA" id="ARBA00022960"/>
    </source>
</evidence>
<dbReference type="Proteomes" id="UP000322814">
    <property type="component" value="Unassembled WGS sequence"/>
</dbReference>
<feature type="domain" description="Rod shape-determining protein MreC beta-barrel core" evidence="8">
    <location>
        <begin position="120"/>
        <end position="272"/>
    </location>
</feature>
<dbReference type="InterPro" id="IPR042175">
    <property type="entry name" value="Cell/Rod_MreC_2"/>
</dbReference>
<evidence type="ECO:0000313" key="10">
    <source>
        <dbReference type="Proteomes" id="UP000322814"/>
    </source>
</evidence>
<dbReference type="NCBIfam" id="TIGR00219">
    <property type="entry name" value="mreC"/>
    <property type="match status" value="1"/>
</dbReference>
<dbReference type="Gene3D" id="2.40.10.340">
    <property type="entry name" value="Rod shape-determining protein MreC, domain 1"/>
    <property type="match status" value="1"/>
</dbReference>
<accession>A0A5C8EGJ3</accession>
<evidence type="ECO:0000313" key="9">
    <source>
        <dbReference type="EMBL" id="TXJ36114.1"/>
    </source>
</evidence>
<dbReference type="Gene3D" id="2.40.10.350">
    <property type="entry name" value="Rod shape-determining protein MreC, domain 2"/>
    <property type="match status" value="1"/>
</dbReference>
<feature type="transmembrane region" description="Helical" evidence="7">
    <location>
        <begin position="9"/>
        <end position="26"/>
    </location>
</feature>
<evidence type="ECO:0000256" key="7">
    <source>
        <dbReference type="SAM" id="Phobius"/>
    </source>
</evidence>
<evidence type="ECO:0000256" key="5">
    <source>
        <dbReference type="PIRNR" id="PIRNR038471"/>
    </source>
</evidence>
<keyword evidence="7" id="KW-1133">Transmembrane helix</keyword>
<comment type="similarity">
    <text evidence="1 5">Belongs to the MreC family.</text>
</comment>
<gene>
    <name evidence="9" type="primary">mreC</name>
    <name evidence="9" type="ORF">EPJ78_08995</name>
</gene>
<keyword evidence="3 5" id="KW-0133">Cell shape</keyword>
<keyword evidence="6" id="KW-0175">Coiled coil</keyword>
<organism evidence="9 10">
    <name type="scientific">Brachyspira aalborgi</name>
    <dbReference type="NCBI Taxonomy" id="29522"/>
    <lineage>
        <taxon>Bacteria</taxon>
        <taxon>Pseudomonadati</taxon>
        <taxon>Spirochaetota</taxon>
        <taxon>Spirochaetia</taxon>
        <taxon>Brachyspirales</taxon>
        <taxon>Brachyspiraceae</taxon>
        <taxon>Brachyspira</taxon>
    </lineage>
</organism>
<feature type="coiled-coil region" evidence="6">
    <location>
        <begin position="67"/>
        <end position="104"/>
    </location>
</feature>
<evidence type="ECO:0000256" key="6">
    <source>
        <dbReference type="SAM" id="Coils"/>
    </source>
</evidence>
<evidence type="ECO:0000256" key="2">
    <source>
        <dbReference type="ARBA" id="ARBA00013855"/>
    </source>
</evidence>
<reference evidence="9 10" key="1">
    <citation type="journal article" date="1992" name="Lakartidningen">
        <title>[Penicillin V and not amoxicillin is the first choice preparation in acute otitis].</title>
        <authorList>
            <person name="Kamme C."/>
            <person name="Lundgren K."/>
            <person name="Prellner K."/>
        </authorList>
    </citation>
    <scope>NUCLEOTIDE SEQUENCE [LARGE SCALE GENOMIC DNA]</scope>
    <source>
        <strain evidence="9 10">PC4580III</strain>
    </source>
</reference>
<dbReference type="RefSeq" id="WP_147771267.1">
    <property type="nucleotide sequence ID" value="NZ_SAYB01000006.1"/>
</dbReference>
<evidence type="ECO:0000256" key="4">
    <source>
        <dbReference type="ARBA" id="ARBA00032089"/>
    </source>
</evidence>
<evidence type="ECO:0000256" key="1">
    <source>
        <dbReference type="ARBA" id="ARBA00009369"/>
    </source>
</evidence>
<keyword evidence="7" id="KW-0812">Transmembrane</keyword>
<comment type="function">
    <text evidence="5">Involved in formation and maintenance of cell shape.</text>
</comment>
<dbReference type="InterPro" id="IPR055342">
    <property type="entry name" value="MreC_beta-barrel_core"/>
</dbReference>
<dbReference type="InterPro" id="IPR042177">
    <property type="entry name" value="Cell/Rod_1"/>
</dbReference>
<dbReference type="Pfam" id="PF04085">
    <property type="entry name" value="MreC"/>
    <property type="match status" value="1"/>
</dbReference>
<dbReference type="AlphaFoldDB" id="A0A5C8EGJ3"/>
<dbReference type="PANTHER" id="PTHR34138:SF1">
    <property type="entry name" value="CELL SHAPE-DETERMINING PROTEIN MREC"/>
    <property type="match status" value="1"/>
</dbReference>
<name>A0A5C8EGJ3_9SPIR</name>
<dbReference type="PIRSF" id="PIRSF038471">
    <property type="entry name" value="MreC"/>
    <property type="match status" value="1"/>
</dbReference>
<proteinExistence type="inferred from homology"/>
<dbReference type="EMBL" id="SAYB01000006">
    <property type="protein sequence ID" value="TXJ36114.1"/>
    <property type="molecule type" value="Genomic_DNA"/>
</dbReference>
<dbReference type="GO" id="GO:0005886">
    <property type="term" value="C:plasma membrane"/>
    <property type="evidence" value="ECO:0007669"/>
    <property type="project" value="TreeGrafter"/>
</dbReference>
<comment type="caution">
    <text evidence="9">The sequence shown here is derived from an EMBL/GenBank/DDBJ whole genome shotgun (WGS) entry which is preliminary data.</text>
</comment>
<protein>
    <recommendedName>
        <fullName evidence="2 5">Cell shape-determining protein MreC</fullName>
    </recommendedName>
    <alternativeName>
        <fullName evidence="4 5">Cell shape protein MreC</fullName>
    </alternativeName>
</protein>
<dbReference type="GO" id="GO:0008360">
    <property type="term" value="P:regulation of cell shape"/>
    <property type="evidence" value="ECO:0007669"/>
    <property type="project" value="UniProtKB-KW"/>
</dbReference>
<sequence>MNAIIKHKLLIIYIALNLIAGMLMVLNRSNFVFNFRSIYSLGIYPIQSATKSISKAFVYIYTSINDIFTLQNQIQNLRDRIAELSGTALEYEQLSRENERLRALLNEIPTDNYPLEYAEIVSKDPQNFYNTIVINKGSANGIVVGMPVISYKDGYKALVGRVVDVRRYNSRVLSLIDQRSQISVMLESSRATGIMTGQNPKSTQTHLQYIDLQLDVEEGDRVITSGMGGVFPRGILVGTIFKVEKKSYGLFHDLYVEPAVNFSTLENVYIIKKIPDKDVLNLANEEEDENLEALK</sequence>
<evidence type="ECO:0000259" key="8">
    <source>
        <dbReference type="Pfam" id="PF04085"/>
    </source>
</evidence>